<comment type="caution">
    <text evidence="9">Lacks conserved residue(s) required for the propagation of feature annotation.</text>
</comment>
<dbReference type="Pfam" id="PF01252">
    <property type="entry name" value="Peptidase_A8"/>
    <property type="match status" value="1"/>
</dbReference>
<comment type="similarity">
    <text evidence="1 9 10">Belongs to the peptidase A8 family.</text>
</comment>
<dbReference type="EMBL" id="JAAZQQ010000004">
    <property type="protein sequence ID" value="NKX45548.1"/>
    <property type="molecule type" value="Genomic_DNA"/>
</dbReference>
<dbReference type="GO" id="GO:0004190">
    <property type="term" value="F:aspartic-type endopeptidase activity"/>
    <property type="evidence" value="ECO:0007669"/>
    <property type="project" value="UniProtKB-UniRule"/>
</dbReference>
<evidence type="ECO:0000256" key="3">
    <source>
        <dbReference type="ARBA" id="ARBA00022670"/>
    </source>
</evidence>
<evidence type="ECO:0000256" key="6">
    <source>
        <dbReference type="ARBA" id="ARBA00022801"/>
    </source>
</evidence>
<name>A0A7X6H1Q4_9RHOB</name>
<keyword evidence="12" id="KW-1185">Reference proteome</keyword>
<keyword evidence="2 9" id="KW-1003">Cell membrane</keyword>
<keyword evidence="5 9" id="KW-0064">Aspartyl protease</keyword>
<comment type="function">
    <text evidence="9">This protein specifically catalyzes the removal of signal peptides from prolipoproteins.</text>
</comment>
<proteinExistence type="inferred from homology"/>
<keyword evidence="8 9" id="KW-0472">Membrane</keyword>
<evidence type="ECO:0000256" key="1">
    <source>
        <dbReference type="ARBA" id="ARBA00006139"/>
    </source>
</evidence>
<protein>
    <recommendedName>
        <fullName evidence="9">Lipoprotein signal peptidase</fullName>
        <ecNumber evidence="9">3.4.23.36</ecNumber>
    </recommendedName>
    <alternativeName>
        <fullName evidence="9">Prolipoprotein signal peptidase</fullName>
    </alternativeName>
    <alternativeName>
        <fullName evidence="9">Signal peptidase II</fullName>
        <shortName evidence="9">SPase II</shortName>
    </alternativeName>
</protein>
<evidence type="ECO:0000256" key="9">
    <source>
        <dbReference type="HAMAP-Rule" id="MF_00161"/>
    </source>
</evidence>
<dbReference type="HAMAP" id="MF_00161">
    <property type="entry name" value="LspA"/>
    <property type="match status" value="1"/>
</dbReference>
<evidence type="ECO:0000256" key="7">
    <source>
        <dbReference type="ARBA" id="ARBA00022989"/>
    </source>
</evidence>
<feature type="active site" evidence="9">
    <location>
        <position position="117"/>
    </location>
</feature>
<evidence type="ECO:0000256" key="8">
    <source>
        <dbReference type="ARBA" id="ARBA00023136"/>
    </source>
</evidence>
<organism evidence="11 12">
    <name type="scientific">Roseicyclus persicicus</name>
    <dbReference type="NCBI Taxonomy" id="2650661"/>
    <lineage>
        <taxon>Bacteria</taxon>
        <taxon>Pseudomonadati</taxon>
        <taxon>Pseudomonadota</taxon>
        <taxon>Alphaproteobacteria</taxon>
        <taxon>Rhodobacterales</taxon>
        <taxon>Roseobacteraceae</taxon>
        <taxon>Roseicyclus</taxon>
    </lineage>
</organism>
<keyword evidence="3 9" id="KW-0645">Protease</keyword>
<dbReference type="Proteomes" id="UP000526408">
    <property type="component" value="Unassembled WGS sequence"/>
</dbReference>
<feature type="transmembrane region" description="Helical" evidence="9">
    <location>
        <begin position="89"/>
        <end position="107"/>
    </location>
</feature>
<dbReference type="PRINTS" id="PR00781">
    <property type="entry name" value="LIPOSIGPTASE"/>
</dbReference>
<feature type="active site" evidence="9">
    <location>
        <position position="136"/>
    </location>
</feature>
<evidence type="ECO:0000313" key="12">
    <source>
        <dbReference type="Proteomes" id="UP000526408"/>
    </source>
</evidence>
<keyword evidence="6 9" id="KW-0378">Hydrolase</keyword>
<dbReference type="PANTHER" id="PTHR33695">
    <property type="entry name" value="LIPOPROTEIN SIGNAL PEPTIDASE"/>
    <property type="match status" value="1"/>
</dbReference>
<feature type="transmembrane region" description="Helical" evidence="9">
    <location>
        <begin position="62"/>
        <end position="82"/>
    </location>
</feature>
<dbReference type="PANTHER" id="PTHR33695:SF1">
    <property type="entry name" value="LIPOPROTEIN SIGNAL PEPTIDASE"/>
    <property type="match status" value="1"/>
</dbReference>
<comment type="pathway">
    <text evidence="9">Protein modification; lipoprotein biosynthesis (signal peptide cleavage).</text>
</comment>
<feature type="transmembrane region" description="Helical" evidence="9">
    <location>
        <begin position="127"/>
        <end position="149"/>
    </location>
</feature>
<keyword evidence="4 9" id="KW-0812">Transmembrane</keyword>
<comment type="catalytic activity">
    <reaction evidence="9">
        <text>Release of signal peptides from bacterial membrane prolipoproteins. Hydrolyzes -Xaa-Yaa-Zaa-|-(S,diacylglyceryl)Cys-, in which Xaa is hydrophobic (preferably Leu), and Yaa (Ala or Ser) and Zaa (Gly or Ala) have small, neutral side chains.</text>
        <dbReference type="EC" id="3.4.23.36"/>
    </reaction>
</comment>
<evidence type="ECO:0000256" key="10">
    <source>
        <dbReference type="RuleBase" id="RU004181"/>
    </source>
</evidence>
<dbReference type="InterPro" id="IPR001872">
    <property type="entry name" value="Peptidase_A8"/>
</dbReference>
<gene>
    <name evidence="9" type="primary">lspA</name>
    <name evidence="11" type="ORF">HCU73_13215</name>
</gene>
<dbReference type="GO" id="GO:0005886">
    <property type="term" value="C:plasma membrane"/>
    <property type="evidence" value="ECO:0007669"/>
    <property type="project" value="UniProtKB-SubCell"/>
</dbReference>
<comment type="caution">
    <text evidence="11">The sequence shown here is derived from an EMBL/GenBank/DDBJ whole genome shotgun (WGS) entry which is preliminary data.</text>
</comment>
<dbReference type="GO" id="GO:0006508">
    <property type="term" value="P:proteolysis"/>
    <property type="evidence" value="ECO:0007669"/>
    <property type="project" value="UniProtKB-KW"/>
</dbReference>
<reference evidence="11 12" key="1">
    <citation type="submission" date="2020-04" db="EMBL/GenBank/DDBJ databases">
        <authorList>
            <person name="Yoon J."/>
        </authorList>
    </citation>
    <scope>NUCLEOTIDE SEQUENCE [LARGE SCALE GENOMIC DNA]</scope>
    <source>
        <strain evidence="11 12">KMU-115</strain>
    </source>
</reference>
<evidence type="ECO:0000256" key="4">
    <source>
        <dbReference type="ARBA" id="ARBA00022692"/>
    </source>
</evidence>
<dbReference type="AlphaFoldDB" id="A0A7X6H1Q4"/>
<dbReference type="EC" id="3.4.23.36" evidence="9"/>
<evidence type="ECO:0000313" key="11">
    <source>
        <dbReference type="EMBL" id="NKX45548.1"/>
    </source>
</evidence>
<dbReference type="NCBIfam" id="TIGR00077">
    <property type="entry name" value="lspA"/>
    <property type="match status" value="1"/>
</dbReference>
<evidence type="ECO:0000256" key="2">
    <source>
        <dbReference type="ARBA" id="ARBA00022475"/>
    </source>
</evidence>
<evidence type="ECO:0000256" key="5">
    <source>
        <dbReference type="ARBA" id="ARBA00022750"/>
    </source>
</evidence>
<accession>A0A7X6H1Q4</accession>
<dbReference type="UniPathway" id="UPA00665"/>
<sequence length="160" mass="17192">MRLVLISAAVWFALDQLSKYLVVHAMGLIERGVIEVFPPLLTFKMGWNTGINFGLFSGGPEVTRWILIGLAVAITGWLLWWARHGLTRSITLVSAGAVIGGAMGNTLDRLVYGAVADFLNMSCCGIVNPFAFNVADIGIFAGAFGLLIFSNDSKMPRDGA</sequence>
<keyword evidence="7 9" id="KW-1133">Transmembrane helix</keyword>
<dbReference type="RefSeq" id="WP_168623930.1">
    <property type="nucleotide sequence ID" value="NZ_JAAZQQ010000004.1"/>
</dbReference>
<comment type="subcellular location">
    <subcellularLocation>
        <location evidence="9">Cell membrane</location>
        <topology evidence="9">Multi-pass membrane protein</topology>
    </subcellularLocation>
</comment>